<evidence type="ECO:0000259" key="5">
    <source>
        <dbReference type="Pfam" id="PF22244"/>
    </source>
</evidence>
<dbReference type="InterPro" id="IPR054579">
    <property type="entry name" value="GCE-like_dom"/>
</dbReference>
<dbReference type="Proteomes" id="UP000008461">
    <property type="component" value="Chromosome"/>
</dbReference>
<evidence type="ECO:0000313" key="7">
    <source>
        <dbReference type="Proteomes" id="UP000008461"/>
    </source>
</evidence>
<accession>F4KVF5</accession>
<feature type="chain" id="PRO_5003312153" description="4-O-methyl-glucuronoyl methylesterase-like domain-containing protein" evidence="4">
    <location>
        <begin position="20"/>
        <end position="417"/>
    </location>
</feature>
<keyword evidence="7" id="KW-1185">Reference proteome</keyword>
<evidence type="ECO:0000256" key="2">
    <source>
        <dbReference type="ARBA" id="ARBA00022729"/>
    </source>
</evidence>
<dbReference type="eggNOG" id="COG1073">
    <property type="taxonomic scope" value="Bacteria"/>
</dbReference>
<dbReference type="Pfam" id="PF22244">
    <property type="entry name" value="GCE_fung"/>
    <property type="match status" value="1"/>
</dbReference>
<dbReference type="SUPFAM" id="SSF53474">
    <property type="entry name" value="alpha/beta-Hydrolases"/>
    <property type="match status" value="1"/>
</dbReference>
<dbReference type="KEGG" id="hhy:Halhy_3412"/>
<organism evidence="6 7">
    <name type="scientific">Haliscomenobacter hydrossis (strain ATCC 27775 / DSM 1100 / LMG 10767 / O)</name>
    <dbReference type="NCBI Taxonomy" id="760192"/>
    <lineage>
        <taxon>Bacteria</taxon>
        <taxon>Pseudomonadati</taxon>
        <taxon>Bacteroidota</taxon>
        <taxon>Saprospiria</taxon>
        <taxon>Saprospirales</taxon>
        <taxon>Haliscomenobacteraceae</taxon>
        <taxon>Haliscomenobacter</taxon>
    </lineage>
</organism>
<reference evidence="6 7" key="1">
    <citation type="journal article" date="2011" name="Stand. Genomic Sci.">
        <title>Complete genome sequence of Haliscomenobacter hydrossis type strain (O).</title>
        <authorList>
            <consortium name="US DOE Joint Genome Institute (JGI-PGF)"/>
            <person name="Daligault H."/>
            <person name="Lapidus A."/>
            <person name="Zeytun A."/>
            <person name="Nolan M."/>
            <person name="Lucas S."/>
            <person name="Del Rio T.G."/>
            <person name="Tice H."/>
            <person name="Cheng J.F."/>
            <person name="Tapia R."/>
            <person name="Han C."/>
            <person name="Goodwin L."/>
            <person name="Pitluck S."/>
            <person name="Liolios K."/>
            <person name="Pagani I."/>
            <person name="Ivanova N."/>
            <person name="Huntemann M."/>
            <person name="Mavromatis K."/>
            <person name="Mikhailova N."/>
            <person name="Pati A."/>
            <person name="Chen A."/>
            <person name="Palaniappan K."/>
            <person name="Land M."/>
            <person name="Hauser L."/>
            <person name="Brambilla E.M."/>
            <person name="Rohde M."/>
            <person name="Verbarg S."/>
            <person name="Goker M."/>
            <person name="Bristow J."/>
            <person name="Eisen J.A."/>
            <person name="Markowitz V."/>
            <person name="Hugenholtz P."/>
            <person name="Kyrpides N.C."/>
            <person name="Klenk H.P."/>
            <person name="Woyke T."/>
        </authorList>
    </citation>
    <scope>NUCLEOTIDE SEQUENCE [LARGE SCALE GENOMIC DNA]</scope>
    <source>
        <strain evidence="7">ATCC 27775 / DSM 1100 / LMG 10767 / O</strain>
    </source>
</reference>
<evidence type="ECO:0000256" key="3">
    <source>
        <dbReference type="ARBA" id="ARBA00022801"/>
    </source>
</evidence>
<evidence type="ECO:0000256" key="4">
    <source>
        <dbReference type="SAM" id="SignalP"/>
    </source>
</evidence>
<proteinExistence type="predicted"/>
<dbReference type="STRING" id="760192.Halhy_3412"/>
<dbReference type="InterPro" id="IPR029058">
    <property type="entry name" value="AB_hydrolase_fold"/>
</dbReference>
<keyword evidence="2 4" id="KW-0732">Signal</keyword>
<evidence type="ECO:0000313" key="6">
    <source>
        <dbReference type="EMBL" id="AEE51268.1"/>
    </source>
</evidence>
<name>F4KVF5_HALH1</name>
<dbReference type="OrthoDB" id="9809261at2"/>
<reference key="2">
    <citation type="submission" date="2011-04" db="EMBL/GenBank/DDBJ databases">
        <title>Complete sequence of chromosome of Haliscomenobacter hydrossis DSM 1100.</title>
        <authorList>
            <consortium name="US DOE Joint Genome Institute (JGI-PGF)"/>
            <person name="Lucas S."/>
            <person name="Han J."/>
            <person name="Lapidus A."/>
            <person name="Bruce D."/>
            <person name="Goodwin L."/>
            <person name="Pitluck S."/>
            <person name="Peters L."/>
            <person name="Kyrpides N."/>
            <person name="Mavromatis K."/>
            <person name="Ivanova N."/>
            <person name="Ovchinnikova G."/>
            <person name="Pagani I."/>
            <person name="Daligault H."/>
            <person name="Detter J.C."/>
            <person name="Han C."/>
            <person name="Land M."/>
            <person name="Hauser L."/>
            <person name="Markowitz V."/>
            <person name="Cheng J.-F."/>
            <person name="Hugenholtz P."/>
            <person name="Woyke T."/>
            <person name="Wu D."/>
            <person name="Verbarg S."/>
            <person name="Frueling A."/>
            <person name="Brambilla E."/>
            <person name="Klenk H.-P."/>
            <person name="Eisen J.A."/>
        </authorList>
    </citation>
    <scope>NUCLEOTIDE SEQUENCE</scope>
    <source>
        <strain>DSM 1100</strain>
    </source>
</reference>
<feature type="domain" description="4-O-methyl-glucuronoyl methylesterase-like" evidence="5">
    <location>
        <begin position="221"/>
        <end position="366"/>
    </location>
</feature>
<keyword evidence="3" id="KW-0378">Hydrolase</keyword>
<evidence type="ECO:0000256" key="1">
    <source>
        <dbReference type="ARBA" id="ARBA00022487"/>
    </source>
</evidence>
<dbReference type="RefSeq" id="WP_013765809.1">
    <property type="nucleotide sequence ID" value="NC_015510.1"/>
</dbReference>
<dbReference type="EMBL" id="CP002691">
    <property type="protein sequence ID" value="AEE51268.1"/>
    <property type="molecule type" value="Genomic_DNA"/>
</dbReference>
<gene>
    <name evidence="6" type="ordered locus">Halhy_3412</name>
</gene>
<keyword evidence="1" id="KW-0719">Serine esterase</keyword>
<dbReference type="HOGENOM" id="CLU_045118_0_0_10"/>
<dbReference type="Gene3D" id="3.40.50.1820">
    <property type="entry name" value="alpha/beta hydrolase"/>
    <property type="match status" value="1"/>
</dbReference>
<protein>
    <recommendedName>
        <fullName evidence="5">4-O-methyl-glucuronoyl methylesterase-like domain-containing protein</fullName>
    </recommendedName>
</protein>
<dbReference type="GO" id="GO:0052689">
    <property type="term" value="F:carboxylic ester hydrolase activity"/>
    <property type="evidence" value="ECO:0007669"/>
    <property type="project" value="UniProtKB-KW"/>
</dbReference>
<dbReference type="AlphaFoldDB" id="F4KVF5"/>
<sequence length="417" mass="47103">MKTSLLLFSLTFWSIMAQAQQPFVANMDESKVGNFTLPNPLQKPDGSIIKNKKDWEKHRGYWLAQFQQTMYGKMPEKKLKQSSQLVSRTEILGGKAIQYIWTITFEGKHSISVLGVLPNKSAKVPVFLGLNFCGNQTTNTDKRIPIFEKYVVCNEATQFKNNLGQAESRGAQASRWQFEKLIDAGYGSITVACGDFEEDLPTGYQNGIRTTLADQLGLKTEEWSAIGAWAWGLSSMVDFLETIPQVDAQKIILHGHSRLGKAALWAAANDQRFAAIISNESGEGGAALTRRNYGENLWRITNSFPHWFLKSYQHYAYKENELPFDQHILLSLLAPRPLYVASAMGDQWSDPKGEFLGAQNTEAVYQLYRKPGLGTVAFPGLNAPVGKQVRYHIREGKHDMTLYDWEQYIKFARELVK</sequence>
<feature type="signal peptide" evidence="4">
    <location>
        <begin position="1"/>
        <end position="19"/>
    </location>
</feature>